<dbReference type="Gene3D" id="2.40.50.100">
    <property type="match status" value="1"/>
</dbReference>
<dbReference type="EMBL" id="QPJS01000001">
    <property type="protein sequence ID" value="RCX05081.1"/>
    <property type="molecule type" value="Genomic_DNA"/>
</dbReference>
<dbReference type="Proteomes" id="UP000253517">
    <property type="component" value="Unassembled WGS sequence"/>
</dbReference>
<keyword evidence="2" id="KW-1133">Transmembrane helix</keyword>
<sequence>MLNITDNEPKKIIKVESTKAYKLTSVPIFFNYLSKVMWTVLVLFLVILFVPWTQNVEGYGQVTAFRPEQRPQTIQSPIPGTIRQWFVREGDTVNAGDTLVFITEVKDEYFDPNLVENLTSELQAKEAALISYQDKAKALAEQIKALKESQEIKLQQALLKVQADSNEYEAAQMQFKFSEIQFKRTDTLYQEGVKSRFDWERSNQAFQDATAKLTAARNKYLQSKADLLGIRADFAEKISKAESDRQSAISDFFATTAEVAKLRSKINSINVRRSFYYVTAPQRGMVTRMTRAGIGENIKEGEPIMEIMPLQYQIAVEVFIRPVDLPLMHLGEKGRIEFDGWPAIVFSGWPSITFGTFGGEIIAIDNVLSENGMYRILMVPDKDDVPWPEQIRFGSGARAILLLKDVPVWYEIWRQLNGFPPEYYIPVGKGGSNGDKSKKTASK</sequence>
<feature type="coiled-coil region" evidence="1">
    <location>
        <begin position="115"/>
        <end position="174"/>
    </location>
</feature>
<gene>
    <name evidence="3" type="ORF">DES35_101361</name>
</gene>
<dbReference type="SUPFAM" id="SSF51230">
    <property type="entry name" value="Single hybrid motif"/>
    <property type="match status" value="1"/>
</dbReference>
<dbReference type="PANTHER" id="PTHR30386">
    <property type="entry name" value="MEMBRANE FUSION SUBUNIT OF EMRAB-TOLC MULTIDRUG EFFLUX PUMP"/>
    <property type="match status" value="1"/>
</dbReference>
<evidence type="ECO:0000256" key="2">
    <source>
        <dbReference type="SAM" id="Phobius"/>
    </source>
</evidence>
<keyword evidence="2" id="KW-0812">Transmembrane</keyword>
<dbReference type="PANTHER" id="PTHR30386:SF18">
    <property type="entry name" value="INNER MEMBRANE PROTEIN YIAV-RELATED"/>
    <property type="match status" value="1"/>
</dbReference>
<accession>A0A369A7G2</accession>
<keyword evidence="2" id="KW-0472">Membrane</keyword>
<evidence type="ECO:0000256" key="1">
    <source>
        <dbReference type="SAM" id="Coils"/>
    </source>
</evidence>
<proteinExistence type="predicted"/>
<dbReference type="AlphaFoldDB" id="A0A369A7G2"/>
<dbReference type="RefSeq" id="WP_114365629.1">
    <property type="nucleotide sequence ID" value="NZ_BHZF01000001.1"/>
</dbReference>
<organism evidence="3 4">
    <name type="scientific">Schleiferia thermophila</name>
    <dbReference type="NCBI Taxonomy" id="884107"/>
    <lineage>
        <taxon>Bacteria</taxon>
        <taxon>Pseudomonadati</taxon>
        <taxon>Bacteroidota</taxon>
        <taxon>Flavobacteriia</taxon>
        <taxon>Flavobacteriales</taxon>
        <taxon>Schleiferiaceae</taxon>
        <taxon>Schleiferia</taxon>
    </lineage>
</organism>
<evidence type="ECO:0000313" key="4">
    <source>
        <dbReference type="Proteomes" id="UP000253517"/>
    </source>
</evidence>
<evidence type="ECO:0000313" key="3">
    <source>
        <dbReference type="EMBL" id="RCX05081.1"/>
    </source>
</evidence>
<reference evidence="3 4" key="1">
    <citation type="submission" date="2018-07" db="EMBL/GenBank/DDBJ databases">
        <title>Genomic Encyclopedia of Type Strains, Phase IV (KMG-IV): sequencing the most valuable type-strain genomes for metagenomic binning, comparative biology and taxonomic classification.</title>
        <authorList>
            <person name="Goeker M."/>
        </authorList>
    </citation>
    <scope>NUCLEOTIDE SEQUENCE [LARGE SCALE GENOMIC DNA]</scope>
    <source>
        <strain evidence="3 4">DSM 21410</strain>
    </source>
</reference>
<feature type="transmembrane region" description="Helical" evidence="2">
    <location>
        <begin position="29"/>
        <end position="52"/>
    </location>
</feature>
<dbReference type="InterPro" id="IPR050739">
    <property type="entry name" value="MFP"/>
</dbReference>
<name>A0A369A7G2_9FLAO</name>
<comment type="caution">
    <text evidence="3">The sequence shown here is derived from an EMBL/GenBank/DDBJ whole genome shotgun (WGS) entry which is preliminary data.</text>
</comment>
<keyword evidence="4" id="KW-1185">Reference proteome</keyword>
<keyword evidence="1" id="KW-0175">Coiled coil</keyword>
<dbReference type="InterPro" id="IPR011053">
    <property type="entry name" value="Single_hybrid_motif"/>
</dbReference>
<protein>
    <submittedName>
        <fullName evidence="3">Multidrug resistance efflux pump</fullName>
    </submittedName>
</protein>